<evidence type="ECO:0000313" key="2">
    <source>
        <dbReference type="Proteomes" id="UP000035680"/>
    </source>
</evidence>
<organism evidence="2 3">
    <name type="scientific">Strongyloides venezuelensis</name>
    <name type="common">Threadworm</name>
    <dbReference type="NCBI Taxonomy" id="75913"/>
    <lineage>
        <taxon>Eukaryota</taxon>
        <taxon>Metazoa</taxon>
        <taxon>Ecdysozoa</taxon>
        <taxon>Nematoda</taxon>
        <taxon>Chromadorea</taxon>
        <taxon>Rhabditida</taxon>
        <taxon>Tylenchina</taxon>
        <taxon>Panagrolaimomorpha</taxon>
        <taxon>Strongyloidoidea</taxon>
        <taxon>Strongyloididae</taxon>
        <taxon>Strongyloides</taxon>
    </lineage>
</organism>
<dbReference type="Proteomes" id="UP000035680">
    <property type="component" value="Unassembled WGS sequence"/>
</dbReference>
<evidence type="ECO:0000313" key="3">
    <source>
        <dbReference type="WBParaSite" id="SVE_0443200.1"/>
    </source>
</evidence>
<evidence type="ECO:0000256" key="1">
    <source>
        <dbReference type="SAM" id="MobiDB-lite"/>
    </source>
</evidence>
<reference evidence="2" key="1">
    <citation type="submission" date="2014-07" db="EMBL/GenBank/DDBJ databases">
        <authorList>
            <person name="Martin A.A"/>
            <person name="De Silva N."/>
        </authorList>
    </citation>
    <scope>NUCLEOTIDE SEQUENCE</scope>
</reference>
<accession>A0A0K0F6I8</accession>
<sequence length="102" mass="11863">MIVSQDLSDLCKLKNQKCRVKRHNGEYIDAIVSEIENGKVTVLFVEEGKMYYKKVTILDFQIWNSFSLSELKNADKKDQDDENNSITQSESKEIVEEKSEKQ</sequence>
<keyword evidence="2" id="KW-1185">Reference proteome</keyword>
<reference evidence="3" key="2">
    <citation type="submission" date="2015-08" db="UniProtKB">
        <authorList>
            <consortium name="WormBaseParasite"/>
        </authorList>
    </citation>
    <scope>IDENTIFICATION</scope>
</reference>
<proteinExistence type="predicted"/>
<name>A0A0K0F6I8_STRVS</name>
<protein>
    <submittedName>
        <fullName evidence="3">Small, acid-soluble spore protein H</fullName>
    </submittedName>
</protein>
<dbReference type="AlphaFoldDB" id="A0A0K0F6I8"/>
<feature type="compositionally biased region" description="Basic and acidic residues" evidence="1">
    <location>
        <begin position="90"/>
        <end position="102"/>
    </location>
</feature>
<feature type="region of interest" description="Disordered" evidence="1">
    <location>
        <begin position="74"/>
        <end position="102"/>
    </location>
</feature>
<dbReference type="WBParaSite" id="SVE_0443200.1">
    <property type="protein sequence ID" value="SVE_0443200.1"/>
    <property type="gene ID" value="SVE_0443200"/>
</dbReference>